<protein>
    <recommendedName>
        <fullName evidence="5">Nucleoid-associated protein</fullName>
    </recommendedName>
</protein>
<reference evidence="3 4" key="2">
    <citation type="journal article" date="2016" name="Int. J. Syst. Evol. Microbiol.">
        <title>Lutibacter profundi sp. nov., isolated from a deep-sea hydrothermal system on the Arctic Mid-Ocean Ridge and emended description of the genus Lutibacter.</title>
        <authorList>
            <person name="Le Moine Bauer S."/>
            <person name="Roalkvam I."/>
            <person name="Steen I.H."/>
            <person name="Dahle H."/>
        </authorList>
    </citation>
    <scope>NUCLEOTIDE SEQUENCE [LARGE SCALE GENOMIC DNA]</scope>
    <source>
        <strain evidence="3 4">LP1</strain>
    </source>
</reference>
<evidence type="ECO:0008006" key="5">
    <source>
        <dbReference type="Google" id="ProtNLM"/>
    </source>
</evidence>
<gene>
    <name evidence="3" type="ORF">Lupro_00940</name>
</gene>
<dbReference type="InterPro" id="IPR036894">
    <property type="entry name" value="YbaB-like_sf"/>
</dbReference>
<evidence type="ECO:0000313" key="3">
    <source>
        <dbReference type="EMBL" id="AMC09907.1"/>
    </source>
</evidence>
<evidence type="ECO:0000256" key="1">
    <source>
        <dbReference type="ARBA" id="ARBA00023125"/>
    </source>
</evidence>
<dbReference type="OrthoDB" id="1149219at2"/>
<dbReference type="AlphaFoldDB" id="A0A109RN64"/>
<dbReference type="GO" id="GO:0003677">
    <property type="term" value="F:DNA binding"/>
    <property type="evidence" value="ECO:0007669"/>
    <property type="project" value="UniProtKB-KW"/>
</dbReference>
<evidence type="ECO:0000256" key="2">
    <source>
        <dbReference type="SAM" id="Coils"/>
    </source>
</evidence>
<sequence length="106" mass="11771">MFGDLSEMMTKLKEAQVKIEETKKRLDTVLIDDEAGNGNIKVTVTANGIIKNISISENLKDREEIEDYLIIALNKSLQKASEIRENELAQAAKNGMPNIPGLDLLD</sequence>
<dbReference type="PIRSF" id="PIRSF004555">
    <property type="entry name" value="UCP004555"/>
    <property type="match status" value="1"/>
</dbReference>
<dbReference type="Gene3D" id="3.30.1310.10">
    <property type="entry name" value="Nucleoid-associated protein YbaB-like domain"/>
    <property type="match status" value="1"/>
</dbReference>
<organism evidence="3 4">
    <name type="scientific">Lutibacter profundi</name>
    <dbReference type="NCBI Taxonomy" id="1622118"/>
    <lineage>
        <taxon>Bacteria</taxon>
        <taxon>Pseudomonadati</taxon>
        <taxon>Bacteroidota</taxon>
        <taxon>Flavobacteriia</taxon>
        <taxon>Flavobacteriales</taxon>
        <taxon>Flavobacteriaceae</taxon>
        <taxon>Lutibacter</taxon>
    </lineage>
</organism>
<reference evidence="4" key="1">
    <citation type="submission" date="2015-12" db="EMBL/GenBank/DDBJ databases">
        <title>Complete genome sequence of Lutibacter profundus strain LP1.</title>
        <authorList>
            <person name="Wissuwa J."/>
            <person name="Le Moine Bauer S."/>
            <person name="Stokke R."/>
            <person name="Dahle H."/>
            <person name="Steen I.H."/>
        </authorList>
    </citation>
    <scope>NUCLEOTIDE SEQUENCE [LARGE SCALE GENOMIC DNA]</scope>
    <source>
        <strain evidence="4">LP1</strain>
    </source>
</reference>
<dbReference type="PATRIC" id="fig|1622118.3.peg.190"/>
<dbReference type="EMBL" id="CP013355">
    <property type="protein sequence ID" value="AMC09907.1"/>
    <property type="molecule type" value="Genomic_DNA"/>
</dbReference>
<dbReference type="GO" id="GO:0005829">
    <property type="term" value="C:cytosol"/>
    <property type="evidence" value="ECO:0007669"/>
    <property type="project" value="TreeGrafter"/>
</dbReference>
<keyword evidence="4" id="KW-1185">Reference proteome</keyword>
<accession>A0A109RN64</accession>
<dbReference type="PANTHER" id="PTHR33449">
    <property type="entry name" value="NUCLEOID-ASSOCIATED PROTEIN YBAB"/>
    <property type="match status" value="1"/>
</dbReference>
<dbReference type="Proteomes" id="UP000059672">
    <property type="component" value="Chromosome"/>
</dbReference>
<keyword evidence="1" id="KW-0238">DNA-binding</keyword>
<name>A0A109RN64_9FLAO</name>
<dbReference type="Pfam" id="PF02575">
    <property type="entry name" value="YbaB_DNA_bd"/>
    <property type="match status" value="1"/>
</dbReference>
<dbReference type="STRING" id="1622118.Lupro_00940"/>
<keyword evidence="2" id="KW-0175">Coiled coil</keyword>
<evidence type="ECO:0000313" key="4">
    <source>
        <dbReference type="Proteomes" id="UP000059672"/>
    </source>
</evidence>
<dbReference type="RefSeq" id="WP_068205625.1">
    <property type="nucleotide sequence ID" value="NZ_CP013355.1"/>
</dbReference>
<proteinExistence type="predicted"/>
<dbReference type="PANTHER" id="PTHR33449:SF1">
    <property type="entry name" value="NUCLEOID-ASSOCIATED PROTEIN YBAB"/>
    <property type="match status" value="1"/>
</dbReference>
<dbReference type="SUPFAM" id="SSF82607">
    <property type="entry name" value="YbaB-like"/>
    <property type="match status" value="1"/>
</dbReference>
<dbReference type="KEGG" id="lut:Lupro_00940"/>
<feature type="coiled-coil region" evidence="2">
    <location>
        <begin position="5"/>
        <end position="32"/>
    </location>
</feature>
<dbReference type="InterPro" id="IPR004401">
    <property type="entry name" value="YbaB/EbfC"/>
</dbReference>